<dbReference type="EnsemblMetazoa" id="AALB014866-RA">
    <property type="protein sequence ID" value="AALB014866-PA"/>
    <property type="gene ID" value="AALB014866"/>
</dbReference>
<evidence type="ECO:0000313" key="1">
    <source>
        <dbReference type="EnsemblMetazoa" id="AALB014866-PA"/>
    </source>
</evidence>
<organism evidence="1 2">
    <name type="scientific">Anopheles albimanus</name>
    <name type="common">New world malaria mosquito</name>
    <dbReference type="NCBI Taxonomy" id="7167"/>
    <lineage>
        <taxon>Eukaryota</taxon>
        <taxon>Metazoa</taxon>
        <taxon>Ecdysozoa</taxon>
        <taxon>Arthropoda</taxon>
        <taxon>Hexapoda</taxon>
        <taxon>Insecta</taxon>
        <taxon>Pterygota</taxon>
        <taxon>Neoptera</taxon>
        <taxon>Endopterygota</taxon>
        <taxon>Diptera</taxon>
        <taxon>Nematocera</taxon>
        <taxon>Culicoidea</taxon>
        <taxon>Culicidae</taxon>
        <taxon>Anophelinae</taxon>
        <taxon>Anopheles</taxon>
    </lineage>
</organism>
<sequence>MHYILSPFWHFFYDSRLSLTYGFIVRRDITFVIFSPRFCLDYKILY</sequence>
<dbReference type="Proteomes" id="UP000069272">
    <property type="component" value="Chromosome 2R"/>
</dbReference>
<evidence type="ECO:0000313" key="2">
    <source>
        <dbReference type="Proteomes" id="UP000069272"/>
    </source>
</evidence>
<reference evidence="1" key="2">
    <citation type="submission" date="2022-08" db="UniProtKB">
        <authorList>
            <consortium name="EnsemblMetazoa"/>
        </authorList>
    </citation>
    <scope>IDENTIFICATION</scope>
    <source>
        <strain evidence="1">STECLA/ALBI9_A</strain>
    </source>
</reference>
<name>A0A182FZ43_ANOAL</name>
<accession>A0A182FZ43</accession>
<reference evidence="1 2" key="1">
    <citation type="journal article" date="2017" name="G3 (Bethesda)">
        <title>The Physical Genome Mapping of Anopheles albimanus Corrected Scaffold Misassemblies and Identified Interarm Rearrangements in Genus Anopheles.</title>
        <authorList>
            <person name="Artemov G.N."/>
            <person name="Peery A.N."/>
            <person name="Jiang X."/>
            <person name="Tu Z."/>
            <person name="Stegniy V.N."/>
            <person name="Sharakhova M.V."/>
            <person name="Sharakhov I.V."/>
        </authorList>
    </citation>
    <scope>NUCLEOTIDE SEQUENCE [LARGE SCALE GENOMIC DNA]</scope>
    <source>
        <strain evidence="1 2">ALBI9_A</strain>
    </source>
</reference>
<dbReference type="VEuPathDB" id="VectorBase:AALB014866"/>
<dbReference type="AlphaFoldDB" id="A0A182FZ43"/>
<keyword evidence="2" id="KW-1185">Reference proteome</keyword>
<protein>
    <submittedName>
        <fullName evidence="1">Uncharacterized protein</fullName>
    </submittedName>
</protein>
<proteinExistence type="predicted"/>